<evidence type="ECO:0000256" key="1">
    <source>
        <dbReference type="ARBA" id="ARBA00010333"/>
    </source>
</evidence>
<feature type="domain" description="Solute-binding protein family 3/N-terminal" evidence="4">
    <location>
        <begin position="1"/>
        <end position="223"/>
    </location>
</feature>
<dbReference type="SMART" id="SM00062">
    <property type="entry name" value="PBPb"/>
    <property type="match status" value="1"/>
</dbReference>
<evidence type="ECO:0000313" key="5">
    <source>
        <dbReference type="EMBL" id="TET64978.1"/>
    </source>
</evidence>
<dbReference type="GO" id="GO:0006865">
    <property type="term" value="P:amino acid transport"/>
    <property type="evidence" value="ECO:0007669"/>
    <property type="project" value="TreeGrafter"/>
</dbReference>
<dbReference type="Gene3D" id="3.40.190.10">
    <property type="entry name" value="Periplasmic binding protein-like II"/>
    <property type="match status" value="2"/>
</dbReference>
<sequence length="245" mass="27840">AAPFGFYDKKGNWVGFSLDIAKEVHKKLEEKLDMVIDLEFKPTTGKTRIPLLVAFATDMQMGCSTHNLRREEVIDYSITFFVTGTKLLVRKGSGIKEIEDLKGKALGSVVGTSNIKVLRKINEEGDLGINIKGYDKYPTAFLALQQDKIQDISTDDVLLAGLKAKAPNPEDWEIVGRLLSYEPYGYMMRENDSDFRDFINVVLIDLIKSGKFYEIYERWFGPEGEVPFPMSDDYKTLLELQCWPS</sequence>
<comment type="similarity">
    <text evidence="1">Belongs to the bacterial solute-binding protein 3 family.</text>
</comment>
<dbReference type="EMBL" id="SOIZ01000016">
    <property type="protein sequence ID" value="TET64978.1"/>
    <property type="molecule type" value="Genomic_DNA"/>
</dbReference>
<dbReference type="InterPro" id="IPR051455">
    <property type="entry name" value="Bact_solute-bind_prot3"/>
</dbReference>
<name>A0A523WD68_UNCAE</name>
<accession>A0A523WD68</accession>
<dbReference type="GO" id="GO:0005576">
    <property type="term" value="C:extracellular region"/>
    <property type="evidence" value="ECO:0007669"/>
    <property type="project" value="TreeGrafter"/>
</dbReference>
<evidence type="ECO:0000313" key="6">
    <source>
        <dbReference type="Proteomes" id="UP000319130"/>
    </source>
</evidence>
<reference evidence="5 6" key="1">
    <citation type="submission" date="2019-03" db="EMBL/GenBank/DDBJ databases">
        <title>Metabolic potential of uncultured bacteria and archaea associated with petroleum seepage in deep-sea sediments.</title>
        <authorList>
            <person name="Dong X."/>
            <person name="Hubert C."/>
        </authorList>
    </citation>
    <scope>NUCLEOTIDE SEQUENCE [LARGE SCALE GENOMIC DNA]</scope>
    <source>
        <strain evidence="5">E29_bin52</strain>
    </source>
</reference>
<feature type="non-terminal residue" evidence="5">
    <location>
        <position position="1"/>
    </location>
</feature>
<keyword evidence="2" id="KW-0813">Transport</keyword>
<organism evidence="5 6">
    <name type="scientific">Aerophobetes bacterium</name>
    <dbReference type="NCBI Taxonomy" id="2030807"/>
    <lineage>
        <taxon>Bacteria</taxon>
        <taxon>Candidatus Aerophobota</taxon>
    </lineage>
</organism>
<dbReference type="Pfam" id="PF00497">
    <property type="entry name" value="SBP_bac_3"/>
    <property type="match status" value="1"/>
</dbReference>
<keyword evidence="3" id="KW-0732">Signal</keyword>
<dbReference type="SUPFAM" id="SSF53850">
    <property type="entry name" value="Periplasmic binding protein-like II"/>
    <property type="match status" value="1"/>
</dbReference>
<evidence type="ECO:0000256" key="3">
    <source>
        <dbReference type="ARBA" id="ARBA00022729"/>
    </source>
</evidence>
<comment type="caution">
    <text evidence="5">The sequence shown here is derived from an EMBL/GenBank/DDBJ whole genome shotgun (WGS) entry which is preliminary data.</text>
</comment>
<dbReference type="GO" id="GO:0030288">
    <property type="term" value="C:outer membrane-bounded periplasmic space"/>
    <property type="evidence" value="ECO:0007669"/>
    <property type="project" value="TreeGrafter"/>
</dbReference>
<proteinExistence type="inferred from homology"/>
<dbReference type="Proteomes" id="UP000319130">
    <property type="component" value="Unassembled WGS sequence"/>
</dbReference>
<evidence type="ECO:0000256" key="2">
    <source>
        <dbReference type="ARBA" id="ARBA00022448"/>
    </source>
</evidence>
<protein>
    <submittedName>
        <fullName evidence="5">Transporter substrate-binding domain-containing protein</fullName>
    </submittedName>
</protein>
<evidence type="ECO:0000259" key="4">
    <source>
        <dbReference type="SMART" id="SM00062"/>
    </source>
</evidence>
<dbReference type="AlphaFoldDB" id="A0A523WD68"/>
<dbReference type="PANTHER" id="PTHR30085">
    <property type="entry name" value="AMINO ACID ABC TRANSPORTER PERMEASE"/>
    <property type="match status" value="1"/>
</dbReference>
<dbReference type="InterPro" id="IPR001638">
    <property type="entry name" value="Solute-binding_3/MltF_N"/>
</dbReference>
<gene>
    <name evidence="5" type="ORF">E3J48_00335</name>
</gene>
<dbReference type="PANTHER" id="PTHR30085:SF6">
    <property type="entry name" value="ABC TRANSPORTER GLUTAMINE-BINDING PROTEIN GLNH"/>
    <property type="match status" value="1"/>
</dbReference>